<feature type="transmembrane region" description="Helical" evidence="8">
    <location>
        <begin position="179"/>
        <end position="201"/>
    </location>
</feature>
<feature type="transmembrane region" description="Helical" evidence="8">
    <location>
        <begin position="366"/>
        <end position="385"/>
    </location>
</feature>
<feature type="region of interest" description="Disordered" evidence="7">
    <location>
        <begin position="266"/>
        <end position="302"/>
    </location>
</feature>
<dbReference type="EMBL" id="ML002509">
    <property type="protein sequence ID" value="RKP37333.1"/>
    <property type="molecule type" value="Genomic_DNA"/>
</dbReference>
<dbReference type="STRING" id="215637.A0A4P9ZUV1"/>
<gene>
    <name evidence="10" type="ORF">BJ085DRAFT_20285</name>
</gene>
<comment type="subcellular location">
    <subcellularLocation>
        <location evidence="1">Membrane</location>
        <topology evidence="1">Multi-pass membrane protein</topology>
    </subcellularLocation>
</comment>
<evidence type="ECO:0000256" key="1">
    <source>
        <dbReference type="ARBA" id="ARBA00004141"/>
    </source>
</evidence>
<feature type="transmembrane region" description="Helical" evidence="8">
    <location>
        <begin position="89"/>
        <end position="109"/>
    </location>
</feature>
<proteinExistence type="inferred from homology"/>
<feature type="compositionally biased region" description="Basic and acidic residues" evidence="7">
    <location>
        <begin position="283"/>
        <end position="301"/>
    </location>
</feature>
<dbReference type="AlphaFoldDB" id="A0A4P9ZUV1"/>
<evidence type="ECO:0000256" key="2">
    <source>
        <dbReference type="ARBA" id="ARBA00010992"/>
    </source>
</evidence>
<comment type="similarity">
    <text evidence="2">Belongs to the major facilitator superfamily. Sugar transporter (TC 2.A.1.1) family.</text>
</comment>
<feature type="transmembrane region" description="Helical" evidence="8">
    <location>
        <begin position="454"/>
        <end position="474"/>
    </location>
</feature>
<dbReference type="InterPro" id="IPR003663">
    <property type="entry name" value="Sugar/inositol_transpt"/>
</dbReference>
<dbReference type="InterPro" id="IPR036259">
    <property type="entry name" value="MFS_trans_sf"/>
</dbReference>
<dbReference type="Pfam" id="PF00083">
    <property type="entry name" value="Sugar_tr"/>
    <property type="match status" value="1"/>
</dbReference>
<dbReference type="Proteomes" id="UP000268162">
    <property type="component" value="Unassembled WGS sequence"/>
</dbReference>
<feature type="compositionally biased region" description="Polar residues" evidence="7">
    <location>
        <begin position="8"/>
        <end position="19"/>
    </location>
</feature>
<evidence type="ECO:0000256" key="3">
    <source>
        <dbReference type="ARBA" id="ARBA00022448"/>
    </source>
</evidence>
<evidence type="ECO:0000256" key="8">
    <source>
        <dbReference type="SAM" id="Phobius"/>
    </source>
</evidence>
<feature type="domain" description="Major facilitator superfamily (MFS) profile" evidence="9">
    <location>
        <begin position="39"/>
        <end position="508"/>
    </location>
</feature>
<evidence type="ECO:0000256" key="5">
    <source>
        <dbReference type="ARBA" id="ARBA00022989"/>
    </source>
</evidence>
<evidence type="ECO:0000256" key="7">
    <source>
        <dbReference type="SAM" id="MobiDB-lite"/>
    </source>
</evidence>
<dbReference type="GO" id="GO:0016020">
    <property type="term" value="C:membrane"/>
    <property type="evidence" value="ECO:0007669"/>
    <property type="project" value="UniProtKB-SubCell"/>
</dbReference>
<dbReference type="PANTHER" id="PTHR23503">
    <property type="entry name" value="SOLUTE CARRIER FAMILY 2"/>
    <property type="match status" value="1"/>
</dbReference>
<dbReference type="InterPro" id="IPR005829">
    <property type="entry name" value="Sugar_transporter_CS"/>
</dbReference>
<accession>A0A4P9ZUV1</accession>
<sequence length="520" mass="55211">MGEVDTASDLNPTAAVTTTDEPHSRREIIASTPKYMIFSAVIASLGSFNNGYNTSVFNIPENVIRFCNGVVPPDHKQGGLPDCIPMDNFQWGMAVAMFAIGGLIGGVLGGPGITRLGRRGAMIWNNLFLIVGSLLVSTTSSVTQLVVGRTIVGIGCGGACVISPTYLSEIATVEARGALGAMNQLFIVLGILVVECLGLGLSSPPVWRVLTIIPALVGIGQMIGCLFINETPRYLVLQGRISDAEHALKRLRGGRDVSEELYEIMNPQGAGDGSPRLNASDSDSDKGDAAGQTKDGDEKQADGTNSINVWQLLRGRGGGPYHLFKPLLFASVFSAVQQLSGINGVMFYSTSIFDKLFSNSQTPQHITVGTGGLNVVMTVITMGLVDRLGRKILTLISAGGMTVSSIVIVIASAANSDVLVIVFVFLFIAFFAVGLGVTPWLFMTETFPTYAQSAASSWCMILNWFCNFIVGLIFPSLQSGLGDATFVPFAAITGAFTLFVLFFVPETKGKPVDEVISMLH</sequence>
<evidence type="ECO:0000259" key="9">
    <source>
        <dbReference type="PROSITE" id="PS50850"/>
    </source>
</evidence>
<dbReference type="GO" id="GO:0015149">
    <property type="term" value="F:hexose transmembrane transporter activity"/>
    <property type="evidence" value="ECO:0007669"/>
    <property type="project" value="TreeGrafter"/>
</dbReference>
<evidence type="ECO:0000313" key="11">
    <source>
        <dbReference type="Proteomes" id="UP000268162"/>
    </source>
</evidence>
<feature type="transmembrane region" description="Helical" evidence="8">
    <location>
        <begin position="121"/>
        <end position="140"/>
    </location>
</feature>
<evidence type="ECO:0000256" key="6">
    <source>
        <dbReference type="ARBA" id="ARBA00023136"/>
    </source>
</evidence>
<feature type="transmembrane region" description="Helical" evidence="8">
    <location>
        <begin position="486"/>
        <end position="504"/>
    </location>
</feature>
<name>A0A4P9ZUV1_9FUNG</name>
<dbReference type="InterPro" id="IPR020846">
    <property type="entry name" value="MFS_dom"/>
</dbReference>
<feature type="transmembrane region" description="Helical" evidence="8">
    <location>
        <begin position="207"/>
        <end position="228"/>
    </location>
</feature>
<evidence type="ECO:0000256" key="4">
    <source>
        <dbReference type="ARBA" id="ARBA00022692"/>
    </source>
</evidence>
<feature type="transmembrane region" description="Helical" evidence="8">
    <location>
        <begin position="392"/>
        <end position="414"/>
    </location>
</feature>
<dbReference type="PROSITE" id="PS00216">
    <property type="entry name" value="SUGAR_TRANSPORT_1"/>
    <property type="match status" value="1"/>
</dbReference>
<dbReference type="PROSITE" id="PS00217">
    <property type="entry name" value="SUGAR_TRANSPORT_2"/>
    <property type="match status" value="1"/>
</dbReference>
<keyword evidence="6 8" id="KW-0472">Membrane</keyword>
<organism evidence="10 11">
    <name type="scientific">Dimargaris cristalligena</name>
    <dbReference type="NCBI Taxonomy" id="215637"/>
    <lineage>
        <taxon>Eukaryota</taxon>
        <taxon>Fungi</taxon>
        <taxon>Fungi incertae sedis</taxon>
        <taxon>Zoopagomycota</taxon>
        <taxon>Kickxellomycotina</taxon>
        <taxon>Dimargaritomycetes</taxon>
        <taxon>Dimargaritales</taxon>
        <taxon>Dimargaritaceae</taxon>
        <taxon>Dimargaris</taxon>
    </lineage>
</organism>
<evidence type="ECO:0000313" key="10">
    <source>
        <dbReference type="EMBL" id="RKP37333.1"/>
    </source>
</evidence>
<dbReference type="PRINTS" id="PR00171">
    <property type="entry name" value="SUGRTRNSPORT"/>
</dbReference>
<reference evidence="11" key="1">
    <citation type="journal article" date="2018" name="Nat. Microbiol.">
        <title>Leveraging single-cell genomics to expand the fungal tree of life.</title>
        <authorList>
            <person name="Ahrendt S.R."/>
            <person name="Quandt C.A."/>
            <person name="Ciobanu D."/>
            <person name="Clum A."/>
            <person name="Salamov A."/>
            <person name="Andreopoulos B."/>
            <person name="Cheng J.F."/>
            <person name="Woyke T."/>
            <person name="Pelin A."/>
            <person name="Henrissat B."/>
            <person name="Reynolds N.K."/>
            <person name="Benny G.L."/>
            <person name="Smith M.E."/>
            <person name="James T.Y."/>
            <person name="Grigoriev I.V."/>
        </authorList>
    </citation>
    <scope>NUCLEOTIDE SEQUENCE [LARGE SCALE GENOMIC DNA]</scope>
    <source>
        <strain evidence="11">RSA 468</strain>
    </source>
</reference>
<keyword evidence="5 8" id="KW-1133">Transmembrane helix</keyword>
<dbReference type="PANTHER" id="PTHR23503:SF8">
    <property type="entry name" value="FACILITATED GLUCOSE TRANSPORTER PROTEIN 1"/>
    <property type="match status" value="1"/>
</dbReference>
<dbReference type="InterPro" id="IPR005828">
    <property type="entry name" value="MFS_sugar_transport-like"/>
</dbReference>
<dbReference type="SUPFAM" id="SSF103473">
    <property type="entry name" value="MFS general substrate transporter"/>
    <property type="match status" value="1"/>
</dbReference>
<keyword evidence="11" id="KW-1185">Reference proteome</keyword>
<feature type="region of interest" description="Disordered" evidence="7">
    <location>
        <begin position="1"/>
        <end position="24"/>
    </location>
</feature>
<feature type="transmembrane region" description="Helical" evidence="8">
    <location>
        <begin position="323"/>
        <end position="346"/>
    </location>
</feature>
<keyword evidence="3" id="KW-0813">Transport</keyword>
<dbReference type="PROSITE" id="PS50850">
    <property type="entry name" value="MFS"/>
    <property type="match status" value="1"/>
</dbReference>
<feature type="transmembrane region" description="Helical" evidence="8">
    <location>
        <begin position="146"/>
        <end position="167"/>
    </location>
</feature>
<protein>
    <submittedName>
        <fullName evidence="10">General substrate transporter</fullName>
    </submittedName>
</protein>
<feature type="transmembrane region" description="Helical" evidence="8">
    <location>
        <begin position="420"/>
        <end position="442"/>
    </location>
</feature>
<dbReference type="Gene3D" id="1.20.1250.20">
    <property type="entry name" value="MFS general substrate transporter like domains"/>
    <property type="match status" value="1"/>
</dbReference>
<dbReference type="InterPro" id="IPR045263">
    <property type="entry name" value="GLUT"/>
</dbReference>
<keyword evidence="4 8" id="KW-0812">Transmembrane</keyword>